<dbReference type="SUPFAM" id="SSF53448">
    <property type="entry name" value="Nucleotide-diphospho-sugar transferases"/>
    <property type="match status" value="1"/>
</dbReference>
<organism evidence="3 4">
    <name type="scientific">Agromyces neolithicus</name>
    <dbReference type="NCBI Taxonomy" id="269420"/>
    <lineage>
        <taxon>Bacteria</taxon>
        <taxon>Bacillati</taxon>
        <taxon>Actinomycetota</taxon>
        <taxon>Actinomycetes</taxon>
        <taxon>Micrococcales</taxon>
        <taxon>Microbacteriaceae</taxon>
        <taxon>Agromyces</taxon>
    </lineage>
</organism>
<dbReference type="InterPro" id="IPR029044">
    <property type="entry name" value="Nucleotide-diphossugar_trans"/>
</dbReference>
<comment type="similarity">
    <text evidence="1">Belongs to the glycosyltransferase 2 family.</text>
</comment>
<dbReference type="Gene3D" id="3.90.550.10">
    <property type="entry name" value="Spore Coat Polysaccharide Biosynthesis Protein SpsA, Chain A"/>
    <property type="match status" value="1"/>
</dbReference>
<protein>
    <submittedName>
        <fullName evidence="3">Glycosyltransferase family 2 protein</fullName>
    </submittedName>
</protein>
<accession>A0ABN2LZ00</accession>
<evidence type="ECO:0000313" key="4">
    <source>
        <dbReference type="Proteomes" id="UP001500002"/>
    </source>
</evidence>
<proteinExistence type="inferred from homology"/>
<sequence length="243" mass="25460">MQMLLGQTLIVLPAFNEEQSIGSVIAEIEQSMPGVARLVVDDGSADRTSAVSAAAGADILRIPFNLGVGGAMRAGFRFALQEGYHTVVQLDADGQHDPAAVPDLLHALENADVVIGARFAGAGDYAAKGPRRWAIGVLSAILSKICGVRLTDATSGFKAMGPRAVALFAEHYPAEYLGDTVEALVIAARAGLTITQVPTAMRPRQGGAPSHRPFRATLYLARACMALVFALIRPAVTVRSVGE</sequence>
<dbReference type="CDD" id="cd04179">
    <property type="entry name" value="DPM_DPG-synthase_like"/>
    <property type="match status" value="1"/>
</dbReference>
<evidence type="ECO:0000256" key="1">
    <source>
        <dbReference type="ARBA" id="ARBA00006739"/>
    </source>
</evidence>
<reference evidence="3 4" key="1">
    <citation type="journal article" date="2019" name="Int. J. Syst. Evol. Microbiol.">
        <title>The Global Catalogue of Microorganisms (GCM) 10K type strain sequencing project: providing services to taxonomists for standard genome sequencing and annotation.</title>
        <authorList>
            <consortium name="The Broad Institute Genomics Platform"/>
            <consortium name="The Broad Institute Genome Sequencing Center for Infectious Disease"/>
            <person name="Wu L."/>
            <person name="Ma J."/>
        </authorList>
    </citation>
    <scope>NUCLEOTIDE SEQUENCE [LARGE SCALE GENOMIC DNA]</scope>
    <source>
        <strain evidence="3 4">JCM 14322</strain>
    </source>
</reference>
<dbReference type="PANTHER" id="PTHR48090">
    <property type="entry name" value="UNDECAPRENYL-PHOSPHATE 4-DEOXY-4-FORMAMIDO-L-ARABINOSE TRANSFERASE-RELATED"/>
    <property type="match status" value="1"/>
</dbReference>
<dbReference type="InterPro" id="IPR050256">
    <property type="entry name" value="Glycosyltransferase_2"/>
</dbReference>
<dbReference type="Proteomes" id="UP001500002">
    <property type="component" value="Unassembled WGS sequence"/>
</dbReference>
<dbReference type="PANTHER" id="PTHR48090:SF7">
    <property type="entry name" value="RFBJ PROTEIN"/>
    <property type="match status" value="1"/>
</dbReference>
<evidence type="ECO:0000259" key="2">
    <source>
        <dbReference type="Pfam" id="PF00535"/>
    </source>
</evidence>
<evidence type="ECO:0000313" key="3">
    <source>
        <dbReference type="EMBL" id="GAA1803859.1"/>
    </source>
</evidence>
<dbReference type="InterPro" id="IPR001173">
    <property type="entry name" value="Glyco_trans_2-like"/>
</dbReference>
<gene>
    <name evidence="3" type="ORF">GCM10009749_10080</name>
</gene>
<keyword evidence="4" id="KW-1185">Reference proteome</keyword>
<feature type="domain" description="Glycosyltransferase 2-like" evidence="2">
    <location>
        <begin position="10"/>
        <end position="133"/>
    </location>
</feature>
<dbReference type="Pfam" id="PF00535">
    <property type="entry name" value="Glycos_transf_2"/>
    <property type="match status" value="1"/>
</dbReference>
<name>A0ABN2LZ00_9MICO</name>
<dbReference type="RefSeq" id="WP_344294047.1">
    <property type="nucleotide sequence ID" value="NZ_BAAANJ010000002.1"/>
</dbReference>
<comment type="caution">
    <text evidence="3">The sequence shown here is derived from an EMBL/GenBank/DDBJ whole genome shotgun (WGS) entry which is preliminary data.</text>
</comment>
<dbReference type="EMBL" id="BAAANJ010000002">
    <property type="protein sequence ID" value="GAA1803859.1"/>
    <property type="molecule type" value="Genomic_DNA"/>
</dbReference>